<dbReference type="KEGG" id="hdi:HDIA_2967"/>
<dbReference type="Proteomes" id="UP000223606">
    <property type="component" value="Chromosome 1"/>
</dbReference>
<evidence type="ECO:0000313" key="2">
    <source>
        <dbReference type="Proteomes" id="UP000223606"/>
    </source>
</evidence>
<sequence length="357" mass="41222">MPGVTKRHLKHENGHAFPASRYIDPRGGRPSAIERNILRYRAIEAALYLFYSEEIHSFLLGDVHRETTRKSGQLLPEPPEEKRLQRLFAHLLSDAKTADKVSSEDAAALQNLLGHDRQQGKRLKTALAFAIEIGIFTNEEANELNSLLSYRNDIAHRIHLVMSDISRNNWSVDHLTFASPTYKSDALDRLRIYRRSLWERARSRLILTLSPNRILFELAEQAFEADLKRLGKTIEKQINRERERFNAINAELDLRGTELVGDLSPRFPANHRPSYSYGDEYIPATGHLTERGVEICYRLFDLGKSPIAVAYLMGMTLRSAERRQQSWIKAGGFQRIRTDVDRYDMQSLRRRPVDQEK</sequence>
<gene>
    <name evidence="1" type="ORF">HDIA_2967</name>
</gene>
<evidence type="ECO:0000313" key="1">
    <source>
        <dbReference type="EMBL" id="SON56508.1"/>
    </source>
</evidence>
<dbReference type="AlphaFoldDB" id="A0A2C9D8P1"/>
<keyword evidence="2" id="KW-1185">Reference proteome</keyword>
<protein>
    <submittedName>
        <fullName evidence="1">Uncharacterized protein</fullName>
    </submittedName>
</protein>
<organism evidence="1 2">
    <name type="scientific">Hartmannibacter diazotrophicus</name>
    <dbReference type="NCBI Taxonomy" id="1482074"/>
    <lineage>
        <taxon>Bacteria</taxon>
        <taxon>Pseudomonadati</taxon>
        <taxon>Pseudomonadota</taxon>
        <taxon>Alphaproteobacteria</taxon>
        <taxon>Hyphomicrobiales</taxon>
        <taxon>Pleomorphomonadaceae</taxon>
        <taxon>Hartmannibacter</taxon>
    </lineage>
</organism>
<accession>A0A2C9D8P1</accession>
<proteinExistence type="predicted"/>
<name>A0A2C9D8P1_9HYPH</name>
<reference evidence="2" key="1">
    <citation type="submission" date="2017-09" db="EMBL/GenBank/DDBJ databases">
        <title>Genome sequence of Nannocystis excedens DSM 71.</title>
        <authorList>
            <person name="Blom J."/>
        </authorList>
    </citation>
    <scope>NUCLEOTIDE SEQUENCE [LARGE SCALE GENOMIC DNA]</scope>
    <source>
        <strain evidence="2">type strain: E19</strain>
    </source>
</reference>
<dbReference type="EMBL" id="LT960614">
    <property type="protein sequence ID" value="SON56508.1"/>
    <property type="molecule type" value="Genomic_DNA"/>
</dbReference>